<comment type="caution">
    <text evidence="4">The sequence shown here is derived from an EMBL/GenBank/DDBJ whole genome shotgun (WGS) entry which is preliminary data.</text>
</comment>
<dbReference type="VEuPathDB" id="FungiDB:RhiirA1_474003"/>
<dbReference type="PANTHER" id="PTHR47718">
    <property type="entry name" value="OS01G0519700 PROTEIN"/>
    <property type="match status" value="1"/>
</dbReference>
<dbReference type="VEuPathDB" id="FungiDB:RhiirFUN_024238"/>
<keyword evidence="1" id="KW-0863">Zinc-finger</keyword>
<dbReference type="VEuPathDB" id="FungiDB:FUN_004965"/>
<evidence type="ECO:0000256" key="2">
    <source>
        <dbReference type="SAM" id="MobiDB-lite"/>
    </source>
</evidence>
<dbReference type="GO" id="GO:0008270">
    <property type="term" value="F:zinc ion binding"/>
    <property type="evidence" value="ECO:0007669"/>
    <property type="project" value="UniProtKB-KW"/>
</dbReference>
<evidence type="ECO:0000313" key="5">
    <source>
        <dbReference type="Proteomes" id="UP000232722"/>
    </source>
</evidence>
<name>A0A2N0PAG9_9GLOM</name>
<keyword evidence="1" id="KW-0862">Zinc</keyword>
<feature type="region of interest" description="Disordered" evidence="2">
    <location>
        <begin position="445"/>
        <end position="480"/>
    </location>
</feature>
<dbReference type="VEuPathDB" id="FungiDB:RhiirA1_447900"/>
<dbReference type="Pfam" id="PF03101">
    <property type="entry name" value="FAR1"/>
    <property type="match status" value="1"/>
</dbReference>
<dbReference type="Proteomes" id="UP000232722">
    <property type="component" value="Unassembled WGS sequence"/>
</dbReference>
<dbReference type="VEuPathDB" id="FungiDB:FUN_004964"/>
<evidence type="ECO:0000256" key="1">
    <source>
        <dbReference type="PROSITE-ProRule" id="PRU00325"/>
    </source>
</evidence>
<accession>A0A2N0PAG9</accession>
<organism evidence="4 5">
    <name type="scientific">Rhizophagus irregularis</name>
    <dbReference type="NCBI Taxonomy" id="588596"/>
    <lineage>
        <taxon>Eukaryota</taxon>
        <taxon>Fungi</taxon>
        <taxon>Fungi incertae sedis</taxon>
        <taxon>Mucoromycota</taxon>
        <taxon>Glomeromycotina</taxon>
        <taxon>Glomeromycetes</taxon>
        <taxon>Glomerales</taxon>
        <taxon>Glomeraceae</taxon>
        <taxon>Rhizophagus</taxon>
    </lineage>
</organism>
<protein>
    <recommendedName>
        <fullName evidence="3">SWIM-type domain-containing protein</fullName>
    </recommendedName>
</protein>
<gene>
    <name evidence="4" type="ORF">RhiirA5_379865</name>
</gene>
<dbReference type="InterPro" id="IPR007527">
    <property type="entry name" value="Znf_SWIM"/>
</dbReference>
<dbReference type="VEuPathDB" id="FungiDB:RhiirFUN_025590"/>
<evidence type="ECO:0000259" key="3">
    <source>
        <dbReference type="PROSITE" id="PS50966"/>
    </source>
</evidence>
<dbReference type="EMBL" id="LLXJ01001115">
    <property type="protein sequence ID" value="PKC03822.1"/>
    <property type="molecule type" value="Genomic_DNA"/>
</dbReference>
<proteinExistence type="predicted"/>
<dbReference type="AlphaFoldDB" id="A0A2N0PAG9"/>
<dbReference type="InterPro" id="IPR004330">
    <property type="entry name" value="FAR1_DNA_bnd_dom"/>
</dbReference>
<feature type="non-terminal residue" evidence="4">
    <location>
        <position position="480"/>
    </location>
</feature>
<evidence type="ECO:0000313" key="4">
    <source>
        <dbReference type="EMBL" id="PKC03822.1"/>
    </source>
</evidence>
<reference evidence="4 5" key="1">
    <citation type="submission" date="2016-04" db="EMBL/GenBank/DDBJ databases">
        <title>Genome analyses suggest a sexual origin of heterokaryosis in a supposedly ancient asexual fungus.</title>
        <authorList>
            <person name="Ropars J."/>
            <person name="Sedzielewska K."/>
            <person name="Noel J."/>
            <person name="Charron P."/>
            <person name="Farinelli L."/>
            <person name="Marton T."/>
            <person name="Kruger M."/>
            <person name="Pelin A."/>
            <person name="Brachmann A."/>
            <person name="Corradi N."/>
        </authorList>
    </citation>
    <scope>NUCLEOTIDE SEQUENCE [LARGE SCALE GENOMIC DNA]</scope>
    <source>
        <strain evidence="4 5">A5</strain>
    </source>
</reference>
<keyword evidence="1" id="KW-0479">Metal-binding</keyword>
<reference evidence="4 5" key="2">
    <citation type="submission" date="2017-09" db="EMBL/GenBank/DDBJ databases">
        <title>Extensive intraspecific genome diversity in a model arbuscular mycorrhizal fungus.</title>
        <authorList>
            <person name="Chen E.C."/>
            <person name="Morin E."/>
            <person name="Beaudet D."/>
            <person name="Noel J."/>
            <person name="Ndikumana S."/>
            <person name="Charron P."/>
            <person name="St-Onge C."/>
            <person name="Giorgi J."/>
            <person name="Grigoriev I.V."/>
            <person name="Roux C."/>
            <person name="Martin F.M."/>
            <person name="Corradi N."/>
        </authorList>
    </citation>
    <scope>NUCLEOTIDE SEQUENCE [LARGE SCALE GENOMIC DNA]</scope>
    <source>
        <strain evidence="4 5">A5</strain>
    </source>
</reference>
<dbReference type="PROSITE" id="PS50966">
    <property type="entry name" value="ZF_SWIM"/>
    <property type="match status" value="1"/>
</dbReference>
<feature type="domain" description="SWIM-type" evidence="3">
    <location>
        <begin position="302"/>
        <end position="336"/>
    </location>
</feature>
<sequence length="480" mass="56078">MEFCFDYNYCENNCFDSSNTSVRHSSDFRESGTDCDVETYEEVDTTSDNNVCVYDDLIEFEQSDSDNDIMEQGDGLELKAGMIFETWAKAESYLDDYAKQQGFCLCKKRRIPDPHDNNITRRRTFECSHANVHESEKVVLAENRRDRDSEMIGCTWHTNLAFPKKEKGVRINSVIGKHNHSMNPLVGEIAPKFRKLTEEMLEKIKFWTIYDELLQDFLTPQILQKQRDQISQSLCYDVTLVTDWLPLLEVRDDFFQERLGREDEYDQPQSLFASLLENVPQSSIMEVWKVIRHRGQQLSSQYVILLDDGSHLCTCLWLINRGIVCRHFFRVMSYSAHARFHITLIPRRWHNDKKFNLNQDHASIPSYQIGKDESDISEQTPLQSISFSHLERIRKMPDIMQMQGPKQKYGFGMGYAKKALDYAVRADKVEEFVTQLKVFIEETKEDLSDQQDSVENMVIGDPLRTQHKGRQPNRYKSGGE</sequence>